<comment type="caution">
    <text evidence="1">The sequence shown here is derived from an EMBL/GenBank/DDBJ whole genome shotgun (WGS) entry which is preliminary data.</text>
</comment>
<keyword evidence="2" id="KW-1185">Reference proteome</keyword>
<proteinExistence type="predicted"/>
<sequence>MMPAASRCDTGTALLRTKRLQSVVRTAERIVRAPLPSLQHIYHRRVHRKACSIIKDPSHPQHTLFSLLPSGRKYRSEEQDLQAEVQFLSTSHKTHQQKLSTYLFCTKLSCILFTVYIICLHYDVELSTYQCKIYELNKNVPLERDCSW</sequence>
<name>A0ACB8WMV8_9TELE</name>
<gene>
    <name evidence="1" type="ORF">L3Q82_026843</name>
</gene>
<reference evidence="1" key="1">
    <citation type="submission" date="2022-04" db="EMBL/GenBank/DDBJ databases">
        <title>Jade perch genome.</title>
        <authorList>
            <person name="Chao B."/>
        </authorList>
    </citation>
    <scope>NUCLEOTIDE SEQUENCE</scope>
    <source>
        <strain evidence="1">CB-2022</strain>
    </source>
</reference>
<dbReference type="Proteomes" id="UP000831701">
    <property type="component" value="Chromosome 9"/>
</dbReference>
<evidence type="ECO:0000313" key="2">
    <source>
        <dbReference type="Proteomes" id="UP000831701"/>
    </source>
</evidence>
<dbReference type="EMBL" id="CM041539">
    <property type="protein sequence ID" value="KAI3368018.1"/>
    <property type="molecule type" value="Genomic_DNA"/>
</dbReference>
<protein>
    <submittedName>
        <fullName evidence="1">Uncharacterized protein</fullName>
    </submittedName>
</protein>
<evidence type="ECO:0000313" key="1">
    <source>
        <dbReference type="EMBL" id="KAI3368018.1"/>
    </source>
</evidence>
<accession>A0ACB8WMV8</accession>
<organism evidence="1 2">
    <name type="scientific">Scortum barcoo</name>
    <name type="common">barcoo grunter</name>
    <dbReference type="NCBI Taxonomy" id="214431"/>
    <lineage>
        <taxon>Eukaryota</taxon>
        <taxon>Metazoa</taxon>
        <taxon>Chordata</taxon>
        <taxon>Craniata</taxon>
        <taxon>Vertebrata</taxon>
        <taxon>Euteleostomi</taxon>
        <taxon>Actinopterygii</taxon>
        <taxon>Neopterygii</taxon>
        <taxon>Teleostei</taxon>
        <taxon>Neoteleostei</taxon>
        <taxon>Acanthomorphata</taxon>
        <taxon>Eupercaria</taxon>
        <taxon>Centrarchiformes</taxon>
        <taxon>Terapontoidei</taxon>
        <taxon>Terapontidae</taxon>
        <taxon>Scortum</taxon>
    </lineage>
</organism>